<keyword evidence="2" id="KW-1185">Reference proteome</keyword>
<sequence length="110" mass="12311">MSRGLLPVPAINKRRGKTVPIGDTPRRSRRLAGAKSEFGLNDLERRSKKKAMRTLELIEEHEGIDQQALDEYAKLFEQPLPDAHLQALAALFHWSLPENLDDGEGAVLLS</sequence>
<organism evidence="1 2">
    <name type="scientific">Miscanthus lutarioriparius</name>
    <dbReference type="NCBI Taxonomy" id="422564"/>
    <lineage>
        <taxon>Eukaryota</taxon>
        <taxon>Viridiplantae</taxon>
        <taxon>Streptophyta</taxon>
        <taxon>Embryophyta</taxon>
        <taxon>Tracheophyta</taxon>
        <taxon>Spermatophyta</taxon>
        <taxon>Magnoliopsida</taxon>
        <taxon>Liliopsida</taxon>
        <taxon>Poales</taxon>
        <taxon>Poaceae</taxon>
        <taxon>PACMAD clade</taxon>
        <taxon>Panicoideae</taxon>
        <taxon>Andropogonodae</taxon>
        <taxon>Andropogoneae</taxon>
        <taxon>Saccharinae</taxon>
        <taxon>Miscanthus</taxon>
    </lineage>
</organism>
<protein>
    <submittedName>
        <fullName evidence="1">Uncharacterized protein</fullName>
    </submittedName>
</protein>
<comment type="caution">
    <text evidence="1">The sequence shown here is derived from an EMBL/GenBank/DDBJ whole genome shotgun (WGS) entry which is preliminary data.</text>
</comment>
<dbReference type="Proteomes" id="UP000604825">
    <property type="component" value="Unassembled WGS sequence"/>
</dbReference>
<evidence type="ECO:0000313" key="1">
    <source>
        <dbReference type="EMBL" id="CAD6202228.1"/>
    </source>
</evidence>
<proteinExistence type="predicted"/>
<reference evidence="1" key="1">
    <citation type="submission" date="2020-10" db="EMBL/GenBank/DDBJ databases">
        <authorList>
            <person name="Han B."/>
            <person name="Lu T."/>
            <person name="Zhao Q."/>
            <person name="Huang X."/>
            <person name="Zhao Y."/>
        </authorList>
    </citation>
    <scope>NUCLEOTIDE SEQUENCE</scope>
</reference>
<gene>
    <name evidence="1" type="ORF">NCGR_LOCUS518</name>
</gene>
<dbReference type="EMBL" id="CAJGYO010000001">
    <property type="protein sequence ID" value="CAD6202228.1"/>
    <property type="molecule type" value="Genomic_DNA"/>
</dbReference>
<accession>A0A811MBF0</accession>
<evidence type="ECO:0000313" key="2">
    <source>
        <dbReference type="Proteomes" id="UP000604825"/>
    </source>
</evidence>
<dbReference type="AlphaFoldDB" id="A0A811MBF0"/>
<dbReference type="OrthoDB" id="714804at2759"/>
<name>A0A811MBF0_9POAL</name>